<protein>
    <submittedName>
        <fullName evidence="3">DUF177 domain-containing protein</fullName>
    </submittedName>
</protein>
<dbReference type="EMBL" id="CP129675">
    <property type="protein sequence ID" value="XDS46129.1"/>
    <property type="molecule type" value="Genomic_DNA"/>
</dbReference>
<organism evidence="3">
    <name type="scientific">Bifidobacterium fermentum</name>
    <dbReference type="NCBI Taxonomy" id="3059035"/>
    <lineage>
        <taxon>Bacteria</taxon>
        <taxon>Bacillati</taxon>
        <taxon>Actinomycetota</taxon>
        <taxon>Actinomycetes</taxon>
        <taxon>Bifidobacteriales</taxon>
        <taxon>Bifidobacteriaceae</taxon>
        <taxon>Bifidobacterium</taxon>
    </lineage>
</organism>
<evidence type="ECO:0000313" key="1">
    <source>
        <dbReference type="EMBL" id="XDS46129.1"/>
    </source>
</evidence>
<evidence type="ECO:0000313" key="3">
    <source>
        <dbReference type="EMBL" id="XDS50315.1"/>
    </source>
</evidence>
<dbReference type="PANTHER" id="PTHR34374">
    <property type="entry name" value="LARGE RIBOSOMAL RNA SUBUNIT ACCUMULATION PROTEIN YCED HOMOLOG 1, CHLOROPLASTIC"/>
    <property type="match status" value="1"/>
</dbReference>
<accession>A0AB39UNE6</accession>
<proteinExistence type="predicted"/>
<name>A0AB39UNE6_9BIFI</name>
<sequence length="209" mass="22220">MSRPEDSPWSIPVAQVASRAGQSKSVDLDCPAPSGIGDGIIGVEEGSDVHVEGSFDSIADGLIFNGLIVAPVHAECIRCLKPISKDWHVNAMAFFPYNSDVAGRGASRSTPADKHGDIDIIAEEDEAEDTYPLSAGSAYADVEALVRDNLVESLPLQPLCEEDCQGLCPQCGINLNDNPDHHHDVTDIRWAGLAGLSDQLKDKGDDATD</sequence>
<dbReference type="Pfam" id="PF02620">
    <property type="entry name" value="YceD"/>
    <property type="match status" value="1"/>
</dbReference>
<dbReference type="EMBL" id="CP129682">
    <property type="protein sequence ID" value="XDS49090.1"/>
    <property type="molecule type" value="Genomic_DNA"/>
</dbReference>
<dbReference type="AlphaFoldDB" id="A0AB39UNE6"/>
<dbReference type="InterPro" id="IPR003772">
    <property type="entry name" value="YceD"/>
</dbReference>
<dbReference type="RefSeq" id="WP_369341287.1">
    <property type="nucleotide sequence ID" value="NZ_CP129675.1"/>
</dbReference>
<reference evidence="3" key="1">
    <citation type="submission" date="2023-07" db="EMBL/GenBank/DDBJ databases">
        <title>Bifidobacterium aquikefiriaerophilum sp. nov. and Bifidobacterium eccum sp. nov., isolated from water kefir.</title>
        <authorList>
            <person name="Breselge S."/>
            <person name="Bellassi P."/>
            <person name="Barcenilla C."/>
            <person name="Alvarez-Ordonez A."/>
            <person name="Morelli L."/>
            <person name="Cotter P.D."/>
        </authorList>
    </citation>
    <scope>NUCLEOTIDE SEQUENCE</scope>
    <source>
        <strain evidence="3">WK012_4_13</strain>
        <strain evidence="2">WK013_4_14</strain>
        <strain evidence="1">WK048_4_13</strain>
    </source>
</reference>
<dbReference type="KEGG" id="bfk:QN062_07935"/>
<dbReference type="PANTHER" id="PTHR34374:SF1">
    <property type="entry name" value="LARGE RIBOSOMAL RNA SUBUNIT ACCUMULATION PROTEIN YCED HOMOLOG 1, CHLOROPLASTIC"/>
    <property type="match status" value="1"/>
</dbReference>
<gene>
    <name evidence="3" type="ORF">QN062_07935</name>
    <name evidence="2" type="ORF">QN216_02130</name>
    <name evidence="1" type="ORF">QN217_08320</name>
</gene>
<evidence type="ECO:0000313" key="2">
    <source>
        <dbReference type="EMBL" id="XDS49090.1"/>
    </source>
</evidence>
<dbReference type="EMBL" id="CP129683">
    <property type="protein sequence ID" value="XDS50315.1"/>
    <property type="molecule type" value="Genomic_DNA"/>
</dbReference>